<evidence type="ECO:0000313" key="2">
    <source>
        <dbReference type="EMBL" id="WXB92509.1"/>
    </source>
</evidence>
<reference evidence="2 3" key="1">
    <citation type="submission" date="2024-02" db="EMBL/GenBank/DDBJ databases">
        <title>Seven novel Bacillus-like species.</title>
        <authorList>
            <person name="Liu G."/>
        </authorList>
    </citation>
    <scope>NUCLEOTIDE SEQUENCE [LARGE SCALE GENOMIC DNA]</scope>
    <source>
        <strain evidence="2 3">FJAT-52991</strain>
    </source>
</reference>
<keyword evidence="1" id="KW-0812">Transmembrane</keyword>
<sequence>MNIDMDALIIFLMIWGIPVFMVGRAYLKMSEEEKKEAMTDFKSPRFIFTIGFLIIGSFLAIVGGLLEVNIIKISGNALLIIGGIVSVLQMWKRNKLKSVLLVLLLGFVLFI</sequence>
<name>A0ABZ2N4J1_9BACI</name>
<dbReference type="EMBL" id="CP147404">
    <property type="protein sequence ID" value="WXB92509.1"/>
    <property type="molecule type" value="Genomic_DNA"/>
</dbReference>
<organism evidence="2 3">
    <name type="scientific">Bacillus kandeliae</name>
    <dbReference type="NCBI Taxonomy" id="3129297"/>
    <lineage>
        <taxon>Bacteria</taxon>
        <taxon>Bacillati</taxon>
        <taxon>Bacillota</taxon>
        <taxon>Bacilli</taxon>
        <taxon>Bacillales</taxon>
        <taxon>Bacillaceae</taxon>
        <taxon>Bacillus</taxon>
    </lineage>
</organism>
<feature type="transmembrane region" description="Helical" evidence="1">
    <location>
        <begin position="7"/>
        <end position="26"/>
    </location>
</feature>
<evidence type="ECO:0000313" key="3">
    <source>
        <dbReference type="Proteomes" id="UP001387364"/>
    </source>
</evidence>
<feature type="transmembrane region" description="Helical" evidence="1">
    <location>
        <begin position="73"/>
        <end position="91"/>
    </location>
</feature>
<feature type="transmembrane region" description="Helical" evidence="1">
    <location>
        <begin position="46"/>
        <end position="66"/>
    </location>
</feature>
<accession>A0ABZ2N4J1</accession>
<proteinExistence type="predicted"/>
<evidence type="ECO:0000256" key="1">
    <source>
        <dbReference type="SAM" id="Phobius"/>
    </source>
</evidence>
<keyword evidence="1" id="KW-1133">Transmembrane helix</keyword>
<keyword evidence="3" id="KW-1185">Reference proteome</keyword>
<dbReference type="Proteomes" id="UP001387364">
    <property type="component" value="Chromosome"/>
</dbReference>
<gene>
    <name evidence="2" type="ORF">WDJ61_14925</name>
</gene>
<keyword evidence="1" id="KW-0472">Membrane</keyword>
<protein>
    <recommendedName>
        <fullName evidence="4">DUF3784 domain-containing protein</fullName>
    </recommendedName>
</protein>
<dbReference type="RefSeq" id="WP_338751080.1">
    <property type="nucleotide sequence ID" value="NZ_CP147404.1"/>
</dbReference>
<evidence type="ECO:0008006" key="4">
    <source>
        <dbReference type="Google" id="ProtNLM"/>
    </source>
</evidence>